<dbReference type="InterPro" id="IPR011527">
    <property type="entry name" value="ABC1_TM_dom"/>
</dbReference>
<dbReference type="GO" id="GO:0016887">
    <property type="term" value="F:ATP hydrolysis activity"/>
    <property type="evidence" value="ECO:0007669"/>
    <property type="project" value="InterPro"/>
</dbReference>
<comment type="subcellular location">
    <subcellularLocation>
        <location evidence="1">Cell membrane</location>
        <topology evidence="1">Multi-pass membrane protein</topology>
    </subcellularLocation>
</comment>
<sequence>MELKQNYKSMKTYQFLWELIKYKPLVYLCNTFCWVLVHLSPLVPGLIIEKVFNVLGDNAQAVDKIWMLCAILVVFAVIRSCITYAGFRFDVYYRFSVGALLRKNMLKAILEKPDESKVSTSLGETLNCLRDDANLAEDVISWMIDSVGVTVFGTVSMIILLGINVKMTLFVFMPLSLILMIAKSLSKKIEKYRKISRETTAKVTGAMGEVFNSVQAIQLACEEENVLNHIKKLNNDRYKATLRDTLLNQAMISVFDNAVNIGTGIILLLSAKLITTGDFTVGNFALFVYFLSHVTDFTMFLGEIMAYYKQAGVAFRRMTSVMKGEAEKELVKHRDLYLDREVPDIKNDYKVKNPLKELEVKGLSYVYESTGRGIRDISFTVKKNTFTVITGRIGSGKTVLIKSLLGVLPSQQGEIYWNNHKVHNPATFFVPPMVSYTSQIPNLFSDTVKNNILLGIDDGQVDMDKIIHEAVFKEDLEQLECGMDTLVGPKGVKLSGGQKQRLAVARMYARSSEIFVFDDISSALDVDTELKLWQRLFERKNATCIAVSNRKIALQRADNIIVLKDGKIEAQGKLEELLKSCREMKQIWND</sequence>
<dbReference type="InterPro" id="IPR039421">
    <property type="entry name" value="Type_1_exporter"/>
</dbReference>
<keyword evidence="5 7" id="KW-1133">Transmembrane helix</keyword>
<dbReference type="SUPFAM" id="SSF52540">
    <property type="entry name" value="P-loop containing nucleoside triphosphate hydrolases"/>
    <property type="match status" value="1"/>
</dbReference>
<proteinExistence type="predicted"/>
<dbReference type="OrthoDB" id="9770415at2"/>
<dbReference type="Proteomes" id="UP000183952">
    <property type="component" value="Unassembled WGS sequence"/>
</dbReference>
<evidence type="ECO:0000256" key="6">
    <source>
        <dbReference type="ARBA" id="ARBA00023136"/>
    </source>
</evidence>
<evidence type="ECO:0000256" key="1">
    <source>
        <dbReference type="ARBA" id="ARBA00004651"/>
    </source>
</evidence>
<dbReference type="InterPro" id="IPR003593">
    <property type="entry name" value="AAA+_ATPase"/>
</dbReference>
<dbReference type="PROSITE" id="PS50893">
    <property type="entry name" value="ABC_TRANSPORTER_2"/>
    <property type="match status" value="1"/>
</dbReference>
<keyword evidence="6 7" id="KW-0472">Membrane</keyword>
<evidence type="ECO:0000256" key="5">
    <source>
        <dbReference type="ARBA" id="ARBA00022989"/>
    </source>
</evidence>
<dbReference type="InterPro" id="IPR036640">
    <property type="entry name" value="ABC1_TM_sf"/>
</dbReference>
<dbReference type="STRING" id="1121331.SAMN02745248_01287"/>
<dbReference type="Pfam" id="PF00664">
    <property type="entry name" value="ABC_membrane"/>
    <property type="match status" value="1"/>
</dbReference>
<dbReference type="SMART" id="SM00382">
    <property type="entry name" value="AAA"/>
    <property type="match status" value="1"/>
</dbReference>
<dbReference type="InterPro" id="IPR003439">
    <property type="entry name" value="ABC_transporter-like_ATP-bd"/>
</dbReference>
<evidence type="ECO:0000256" key="2">
    <source>
        <dbReference type="ARBA" id="ARBA00022692"/>
    </source>
</evidence>
<keyword evidence="2 7" id="KW-0812">Transmembrane</keyword>
<dbReference type="GO" id="GO:0140359">
    <property type="term" value="F:ABC-type transporter activity"/>
    <property type="evidence" value="ECO:0007669"/>
    <property type="project" value="InterPro"/>
</dbReference>
<accession>A0A1M6N6H0</accession>
<dbReference type="RefSeq" id="WP_084672110.1">
    <property type="nucleotide sequence ID" value="NZ_FRAD01000009.1"/>
</dbReference>
<dbReference type="InterPro" id="IPR017871">
    <property type="entry name" value="ABC_transporter-like_CS"/>
</dbReference>
<organism evidence="10 11">
    <name type="scientific">Hathewaya proteolytica DSM 3090</name>
    <dbReference type="NCBI Taxonomy" id="1121331"/>
    <lineage>
        <taxon>Bacteria</taxon>
        <taxon>Bacillati</taxon>
        <taxon>Bacillota</taxon>
        <taxon>Clostridia</taxon>
        <taxon>Eubacteriales</taxon>
        <taxon>Clostridiaceae</taxon>
        <taxon>Hathewaya</taxon>
    </lineage>
</organism>
<evidence type="ECO:0000259" key="8">
    <source>
        <dbReference type="PROSITE" id="PS50893"/>
    </source>
</evidence>
<feature type="transmembrane region" description="Helical" evidence="7">
    <location>
        <begin position="286"/>
        <end position="308"/>
    </location>
</feature>
<dbReference type="PANTHER" id="PTHR24221:SF423">
    <property type="entry name" value="ABC TRANSPORTER"/>
    <property type="match status" value="1"/>
</dbReference>
<dbReference type="GO" id="GO:0005886">
    <property type="term" value="C:plasma membrane"/>
    <property type="evidence" value="ECO:0007669"/>
    <property type="project" value="UniProtKB-SubCell"/>
</dbReference>
<dbReference type="EMBL" id="FRAD01000009">
    <property type="protein sequence ID" value="SHJ91213.1"/>
    <property type="molecule type" value="Genomic_DNA"/>
</dbReference>
<dbReference type="Gene3D" id="1.20.1560.10">
    <property type="entry name" value="ABC transporter type 1, transmembrane domain"/>
    <property type="match status" value="1"/>
</dbReference>
<evidence type="ECO:0000256" key="4">
    <source>
        <dbReference type="ARBA" id="ARBA00022840"/>
    </source>
</evidence>
<evidence type="ECO:0000313" key="10">
    <source>
        <dbReference type="EMBL" id="SHJ91213.1"/>
    </source>
</evidence>
<feature type="domain" description="ABC transmembrane type-1" evidence="9">
    <location>
        <begin position="31"/>
        <end position="310"/>
    </location>
</feature>
<dbReference type="PROSITE" id="PS00211">
    <property type="entry name" value="ABC_TRANSPORTER_1"/>
    <property type="match status" value="1"/>
</dbReference>
<dbReference type="InterPro" id="IPR027417">
    <property type="entry name" value="P-loop_NTPase"/>
</dbReference>
<reference evidence="10 11" key="1">
    <citation type="submission" date="2016-11" db="EMBL/GenBank/DDBJ databases">
        <authorList>
            <person name="Jaros S."/>
            <person name="Januszkiewicz K."/>
            <person name="Wedrychowicz H."/>
        </authorList>
    </citation>
    <scope>NUCLEOTIDE SEQUENCE [LARGE SCALE GENOMIC DNA]</scope>
    <source>
        <strain evidence="10 11">DSM 3090</strain>
    </source>
</reference>
<dbReference type="GO" id="GO:0005524">
    <property type="term" value="F:ATP binding"/>
    <property type="evidence" value="ECO:0007669"/>
    <property type="project" value="UniProtKB-KW"/>
</dbReference>
<feature type="transmembrane region" description="Helical" evidence="7">
    <location>
        <begin position="65"/>
        <end position="87"/>
    </location>
</feature>
<keyword evidence="3" id="KW-0547">Nucleotide-binding</keyword>
<dbReference type="Gene3D" id="3.40.50.300">
    <property type="entry name" value="P-loop containing nucleotide triphosphate hydrolases"/>
    <property type="match status" value="1"/>
</dbReference>
<feature type="transmembrane region" description="Helical" evidence="7">
    <location>
        <begin position="254"/>
        <end position="274"/>
    </location>
</feature>
<evidence type="ECO:0000259" key="9">
    <source>
        <dbReference type="PROSITE" id="PS50929"/>
    </source>
</evidence>
<dbReference type="CDD" id="cd07346">
    <property type="entry name" value="ABC_6TM_exporters"/>
    <property type="match status" value="1"/>
</dbReference>
<protein>
    <submittedName>
        <fullName evidence="10">ATP-binding cassette, subfamily B</fullName>
    </submittedName>
</protein>
<feature type="domain" description="ABC transporter" evidence="8">
    <location>
        <begin position="358"/>
        <end position="590"/>
    </location>
</feature>
<feature type="transmembrane region" description="Helical" evidence="7">
    <location>
        <begin position="167"/>
        <end position="185"/>
    </location>
</feature>
<keyword evidence="4 10" id="KW-0067">ATP-binding</keyword>
<dbReference type="AlphaFoldDB" id="A0A1M6N6H0"/>
<keyword evidence="11" id="KW-1185">Reference proteome</keyword>
<evidence type="ECO:0000256" key="7">
    <source>
        <dbReference type="SAM" id="Phobius"/>
    </source>
</evidence>
<dbReference type="PANTHER" id="PTHR24221">
    <property type="entry name" value="ATP-BINDING CASSETTE SUB-FAMILY B"/>
    <property type="match status" value="1"/>
</dbReference>
<name>A0A1M6N6H0_9CLOT</name>
<feature type="transmembrane region" description="Helical" evidence="7">
    <location>
        <begin position="25"/>
        <end position="45"/>
    </location>
</feature>
<evidence type="ECO:0000256" key="3">
    <source>
        <dbReference type="ARBA" id="ARBA00022741"/>
    </source>
</evidence>
<dbReference type="SUPFAM" id="SSF90123">
    <property type="entry name" value="ABC transporter transmembrane region"/>
    <property type="match status" value="1"/>
</dbReference>
<dbReference type="PROSITE" id="PS50929">
    <property type="entry name" value="ABC_TM1F"/>
    <property type="match status" value="1"/>
</dbReference>
<gene>
    <name evidence="10" type="ORF">SAMN02745248_01287</name>
</gene>
<dbReference type="Pfam" id="PF00005">
    <property type="entry name" value="ABC_tran"/>
    <property type="match status" value="1"/>
</dbReference>
<evidence type="ECO:0000313" key="11">
    <source>
        <dbReference type="Proteomes" id="UP000183952"/>
    </source>
</evidence>